<reference evidence="1 2" key="1">
    <citation type="journal article" date="2014" name="Int. J. Syst. Evol. Microbiol.">
        <title>Complete genome sequence of Corynebacterium casei LMG S-19264T (=DSM 44701T), isolated from a smear-ripened cheese.</title>
        <authorList>
            <consortium name="US DOE Joint Genome Institute (JGI-PGF)"/>
            <person name="Walter F."/>
            <person name="Albersmeier A."/>
            <person name="Kalinowski J."/>
            <person name="Ruckert C."/>
        </authorList>
    </citation>
    <scope>NUCLEOTIDE SEQUENCE [LARGE SCALE GENOMIC DNA]</scope>
    <source>
        <strain evidence="1 2">CGMCC 1.15295</strain>
    </source>
</reference>
<comment type="caution">
    <text evidence="1">The sequence shown here is derived from an EMBL/GenBank/DDBJ whole genome shotgun (WGS) entry which is preliminary data.</text>
</comment>
<dbReference type="InterPro" id="IPR006439">
    <property type="entry name" value="HAD-SF_hydro_IA"/>
</dbReference>
<dbReference type="Proteomes" id="UP000598120">
    <property type="component" value="Unassembled WGS sequence"/>
</dbReference>
<dbReference type="CDD" id="cd02603">
    <property type="entry name" value="HAD_sEH-N_like"/>
    <property type="match status" value="1"/>
</dbReference>
<proteinExistence type="predicted"/>
<dbReference type="SUPFAM" id="SSF56784">
    <property type="entry name" value="HAD-like"/>
    <property type="match status" value="1"/>
</dbReference>
<protein>
    <submittedName>
        <fullName evidence="1">Haloacid dehalogenase</fullName>
    </submittedName>
</protein>
<accession>A0A8J2TUL1</accession>
<name>A0A8J2TUL1_9FLAO</name>
<dbReference type="Gene3D" id="3.40.50.1000">
    <property type="entry name" value="HAD superfamily/HAD-like"/>
    <property type="match status" value="1"/>
</dbReference>
<dbReference type="RefSeq" id="WP_188605966.1">
    <property type="nucleotide sequence ID" value="NZ_BMIC01000002.1"/>
</dbReference>
<dbReference type="Pfam" id="PF00702">
    <property type="entry name" value="Hydrolase"/>
    <property type="match status" value="1"/>
</dbReference>
<dbReference type="InterPro" id="IPR023214">
    <property type="entry name" value="HAD_sf"/>
</dbReference>
<dbReference type="InterPro" id="IPR036412">
    <property type="entry name" value="HAD-like_sf"/>
</dbReference>
<dbReference type="Gene3D" id="1.10.150.240">
    <property type="entry name" value="Putative phosphatase, domain 2"/>
    <property type="match status" value="1"/>
</dbReference>
<gene>
    <name evidence="1" type="ORF">GCM10011531_17370</name>
</gene>
<evidence type="ECO:0000313" key="2">
    <source>
        <dbReference type="Proteomes" id="UP000598120"/>
    </source>
</evidence>
<dbReference type="EMBL" id="BMIC01000002">
    <property type="protein sequence ID" value="GFZ86567.1"/>
    <property type="molecule type" value="Genomic_DNA"/>
</dbReference>
<dbReference type="PANTHER" id="PTHR43611">
    <property type="entry name" value="ALPHA-D-GLUCOSE 1-PHOSPHATE PHOSPHATASE"/>
    <property type="match status" value="1"/>
</dbReference>
<keyword evidence="2" id="KW-1185">Reference proteome</keyword>
<dbReference type="PANTHER" id="PTHR43611:SF3">
    <property type="entry name" value="FLAVIN MONONUCLEOTIDE HYDROLASE 1, CHLOROPLATIC"/>
    <property type="match status" value="1"/>
</dbReference>
<dbReference type="PRINTS" id="PR00413">
    <property type="entry name" value="HADHALOGNASE"/>
</dbReference>
<organism evidence="1 2">
    <name type="scientific">Aquaticitalea lipolytica</name>
    <dbReference type="NCBI Taxonomy" id="1247562"/>
    <lineage>
        <taxon>Bacteria</taxon>
        <taxon>Pseudomonadati</taxon>
        <taxon>Bacteroidota</taxon>
        <taxon>Flavobacteriia</taxon>
        <taxon>Flavobacteriales</taxon>
        <taxon>Flavobacteriaceae</taxon>
        <taxon>Aquaticitalea</taxon>
    </lineage>
</organism>
<sequence length="203" mass="24039">MIKTIIFDFGDVFINLDKEGAMKNALNLFELHEFPEDLSAVNSIYEQGLMTTDEFLEFYLDNFPNLDKDDILDAWNFILKDFPKHRLEFIQKLAEDKTYKLILLSNTNELHIDWIKHNVRFYEDFKSCFDAFYLSHEINLRKPNATIFDFVLEENKLIANECLFIDDTLENIEAASKLEINTWHINEKTEDITSLFTIKSDLF</sequence>
<evidence type="ECO:0000313" key="1">
    <source>
        <dbReference type="EMBL" id="GFZ86567.1"/>
    </source>
</evidence>
<dbReference type="AlphaFoldDB" id="A0A8J2TUL1"/>
<dbReference type="SFLD" id="SFLDS00003">
    <property type="entry name" value="Haloacid_Dehalogenase"/>
    <property type="match status" value="1"/>
</dbReference>
<dbReference type="NCBIfam" id="TIGR01509">
    <property type="entry name" value="HAD-SF-IA-v3"/>
    <property type="match status" value="1"/>
</dbReference>
<dbReference type="SFLD" id="SFLDG01129">
    <property type="entry name" value="C1.5:_HAD__Beta-PGM__Phosphata"/>
    <property type="match status" value="1"/>
</dbReference>
<dbReference type="InterPro" id="IPR023198">
    <property type="entry name" value="PGP-like_dom2"/>
</dbReference>